<dbReference type="InterPro" id="IPR013024">
    <property type="entry name" value="GGCT-like"/>
</dbReference>
<feature type="binding site" evidence="3">
    <location>
        <position position="115"/>
    </location>
    <ligand>
        <name>substrate</name>
    </ligand>
</feature>
<dbReference type="InterPro" id="IPR017939">
    <property type="entry name" value="G-Glutamylcylcotransferase"/>
</dbReference>
<dbReference type="AlphaFoldDB" id="A0A2H0VBK2"/>
<dbReference type="InterPro" id="IPR036568">
    <property type="entry name" value="GGCT-like_sf"/>
</dbReference>
<proteinExistence type="predicted"/>
<evidence type="ECO:0000313" key="6">
    <source>
        <dbReference type="Proteomes" id="UP000230922"/>
    </source>
</evidence>
<comment type="caution">
    <text evidence="5">The sequence shown here is derived from an EMBL/GenBank/DDBJ whole genome shotgun (WGS) entry which is preliminary data.</text>
</comment>
<dbReference type="SUPFAM" id="SSF110857">
    <property type="entry name" value="Gamma-glutamyl cyclotransferase-like"/>
    <property type="match status" value="1"/>
</dbReference>
<dbReference type="PANTHER" id="PTHR12935:SF0">
    <property type="entry name" value="GAMMA-GLUTAMYLCYCLOTRANSFERASE"/>
    <property type="match status" value="1"/>
</dbReference>
<reference evidence="6" key="1">
    <citation type="submission" date="2017-09" db="EMBL/GenBank/DDBJ databases">
        <title>Depth-based differentiation of microbial function through sediment-hosted aquifers and enrichment of novel symbionts in the deep terrestrial subsurface.</title>
        <authorList>
            <person name="Probst A.J."/>
            <person name="Ladd B."/>
            <person name="Jarett J.K."/>
            <person name="Geller-Mcgrath D.E."/>
            <person name="Sieber C.M.K."/>
            <person name="Emerson J.B."/>
            <person name="Anantharaman K."/>
            <person name="Thomas B.C."/>
            <person name="Malmstrom R."/>
            <person name="Stieglmeier M."/>
            <person name="Klingl A."/>
            <person name="Woyke T."/>
            <person name="Ryan C.M."/>
            <person name="Banfield J.F."/>
        </authorList>
    </citation>
    <scope>NUCLEOTIDE SEQUENCE [LARGE SCALE GENOMIC DNA]</scope>
</reference>
<dbReference type="GO" id="GO:0003839">
    <property type="term" value="F:gamma-glutamylcyclotransferase activity"/>
    <property type="evidence" value="ECO:0007669"/>
    <property type="project" value="InterPro"/>
</dbReference>
<accession>A0A2H0VBK2</accession>
<feature type="binding site" evidence="3">
    <location>
        <begin position="3"/>
        <end position="8"/>
    </location>
    <ligand>
        <name>substrate</name>
    </ligand>
</feature>
<dbReference type="InterPro" id="IPR009288">
    <property type="entry name" value="AIG2-like_dom"/>
</dbReference>
<dbReference type="Gene3D" id="3.10.490.10">
    <property type="entry name" value="Gamma-glutamyl cyclotransferase-like"/>
    <property type="match status" value="1"/>
</dbReference>
<evidence type="ECO:0000256" key="3">
    <source>
        <dbReference type="PIRSR" id="PIRSR617939-2"/>
    </source>
</evidence>
<dbReference type="PANTHER" id="PTHR12935">
    <property type="entry name" value="GAMMA-GLUTAMYLCYCLOTRANSFERASE"/>
    <property type="match status" value="1"/>
</dbReference>
<dbReference type="CDD" id="cd06661">
    <property type="entry name" value="GGCT_like"/>
    <property type="match status" value="1"/>
</dbReference>
<evidence type="ECO:0000256" key="1">
    <source>
        <dbReference type="ARBA" id="ARBA00023239"/>
    </source>
</evidence>
<organism evidence="5 6">
    <name type="scientific">Candidatus Doudnabacteria bacterium CG10_big_fil_rev_8_21_14_0_10_42_18</name>
    <dbReference type="NCBI Taxonomy" id="1974552"/>
    <lineage>
        <taxon>Bacteria</taxon>
        <taxon>Candidatus Doudnaibacteriota</taxon>
    </lineage>
</organism>
<keyword evidence="1" id="KW-0456">Lyase</keyword>
<protein>
    <recommendedName>
        <fullName evidence="4">Gamma-glutamylcyclotransferase AIG2-like domain-containing protein</fullName>
    </recommendedName>
</protein>
<dbReference type="EMBL" id="PFAK01000013">
    <property type="protein sequence ID" value="PIR96482.1"/>
    <property type="molecule type" value="Genomic_DNA"/>
</dbReference>
<feature type="active site" description="Proton acceptor" evidence="2">
    <location>
        <position position="73"/>
    </location>
</feature>
<feature type="domain" description="Gamma-glutamylcyclotransferase AIG2-like" evidence="4">
    <location>
        <begin position="3"/>
        <end position="103"/>
    </location>
</feature>
<dbReference type="Proteomes" id="UP000230922">
    <property type="component" value="Unassembled WGS sequence"/>
</dbReference>
<dbReference type="Pfam" id="PF06094">
    <property type="entry name" value="GGACT"/>
    <property type="match status" value="1"/>
</dbReference>
<name>A0A2H0VBK2_9BACT</name>
<evidence type="ECO:0000256" key="2">
    <source>
        <dbReference type="PIRSR" id="PIRSR617939-1"/>
    </source>
</evidence>
<sequence length="144" mass="16819">MHYFAYGSNMDLALMRRLCGWHCHFLSRGLLEGYELNLGERGFGNIFPSSTESVYGVLFEVDDFCLKALDEFEDCPDIFERKELRVKDDYGNPTTAWVYIEKTEVAPEVMPNPSYWQRVLLAARENNLPKQWIEKIKQIANNSR</sequence>
<evidence type="ECO:0000259" key="4">
    <source>
        <dbReference type="Pfam" id="PF06094"/>
    </source>
</evidence>
<gene>
    <name evidence="5" type="ORF">COT92_00835</name>
</gene>
<evidence type="ECO:0000313" key="5">
    <source>
        <dbReference type="EMBL" id="PIR96482.1"/>
    </source>
</evidence>